<evidence type="ECO:0000313" key="2">
    <source>
        <dbReference type="EMBL" id="CAJ2501434.1"/>
    </source>
</evidence>
<keyword evidence="3" id="KW-1185">Reference proteome</keyword>
<comment type="caution">
    <text evidence="2">The sequence shown here is derived from an EMBL/GenBank/DDBJ whole genome shotgun (WGS) entry which is preliminary data.</text>
</comment>
<feature type="compositionally biased region" description="Basic and acidic residues" evidence="1">
    <location>
        <begin position="52"/>
        <end position="77"/>
    </location>
</feature>
<protein>
    <submittedName>
        <fullName evidence="2">Uu.00g042870.m01.CDS01</fullName>
    </submittedName>
</protein>
<dbReference type="Proteomes" id="UP001295740">
    <property type="component" value="Unassembled WGS sequence"/>
</dbReference>
<proteinExistence type="predicted"/>
<evidence type="ECO:0000256" key="1">
    <source>
        <dbReference type="SAM" id="MobiDB-lite"/>
    </source>
</evidence>
<reference evidence="2" key="1">
    <citation type="submission" date="2023-10" db="EMBL/GenBank/DDBJ databases">
        <authorList>
            <person name="Hackl T."/>
        </authorList>
    </citation>
    <scope>NUCLEOTIDE SEQUENCE</scope>
</reference>
<sequence>MEHLHPTRLGGSSSKAKQGDRPRDGVPGWLVYDLTFPSDFVRPVWDALRQPEPTDDRHDEEDNKTQLDQQVGRDDKFSSAYRGRRIEQNEPENIPNSENMEYFRLKGTAHGPTSIGL</sequence>
<gene>
    <name evidence="2" type="ORF">KHLLAP_LOCUS1902</name>
</gene>
<evidence type="ECO:0000313" key="3">
    <source>
        <dbReference type="Proteomes" id="UP001295740"/>
    </source>
</evidence>
<feature type="region of interest" description="Disordered" evidence="1">
    <location>
        <begin position="46"/>
        <end position="117"/>
    </location>
</feature>
<accession>A0AAI8YBS0</accession>
<feature type="region of interest" description="Disordered" evidence="1">
    <location>
        <begin position="1"/>
        <end position="28"/>
    </location>
</feature>
<name>A0AAI8YBS0_9PEZI</name>
<organism evidence="2 3">
    <name type="scientific">Anthostomella pinea</name>
    <dbReference type="NCBI Taxonomy" id="933095"/>
    <lineage>
        <taxon>Eukaryota</taxon>
        <taxon>Fungi</taxon>
        <taxon>Dikarya</taxon>
        <taxon>Ascomycota</taxon>
        <taxon>Pezizomycotina</taxon>
        <taxon>Sordariomycetes</taxon>
        <taxon>Xylariomycetidae</taxon>
        <taxon>Xylariales</taxon>
        <taxon>Xylariaceae</taxon>
        <taxon>Anthostomella</taxon>
    </lineage>
</organism>
<dbReference type="AlphaFoldDB" id="A0AAI8YBS0"/>
<dbReference type="EMBL" id="CAUWAG010000003">
    <property type="protein sequence ID" value="CAJ2501434.1"/>
    <property type="molecule type" value="Genomic_DNA"/>
</dbReference>